<gene>
    <name evidence="1" type="ORF">LOY88_004788</name>
</gene>
<accession>A0ACB8USE9</accession>
<comment type="caution">
    <text evidence="1">The sequence shown here is derived from an EMBL/GenBank/DDBJ whole genome shotgun (WGS) entry which is preliminary data.</text>
</comment>
<reference evidence="1" key="1">
    <citation type="journal article" date="2022" name="bioRxiv">
        <title>Population genetic analysis of Ophidiomyces ophidiicola, the causative agent of snake fungal disease, indicates recent introductions to the USA.</title>
        <authorList>
            <person name="Ladner J.T."/>
            <person name="Palmer J.M."/>
            <person name="Ettinger C.L."/>
            <person name="Stajich J.E."/>
            <person name="Farrell T.M."/>
            <person name="Glorioso B.M."/>
            <person name="Lawson B."/>
            <person name="Price S.J."/>
            <person name="Stengle A.G."/>
            <person name="Grear D.A."/>
            <person name="Lorch J.M."/>
        </authorList>
    </citation>
    <scope>NUCLEOTIDE SEQUENCE</scope>
    <source>
        <strain evidence="1">NWHC 24266-5</strain>
    </source>
</reference>
<proteinExistence type="predicted"/>
<organism evidence="1">
    <name type="scientific">Ophidiomyces ophidiicola</name>
    <dbReference type="NCBI Taxonomy" id="1387563"/>
    <lineage>
        <taxon>Eukaryota</taxon>
        <taxon>Fungi</taxon>
        <taxon>Dikarya</taxon>
        <taxon>Ascomycota</taxon>
        <taxon>Pezizomycotina</taxon>
        <taxon>Eurotiomycetes</taxon>
        <taxon>Eurotiomycetidae</taxon>
        <taxon>Onygenales</taxon>
        <taxon>Onygenaceae</taxon>
        <taxon>Ophidiomyces</taxon>
    </lineage>
</organism>
<evidence type="ECO:0000313" key="1">
    <source>
        <dbReference type="EMBL" id="KAI2384185.1"/>
    </source>
</evidence>
<name>A0ACB8USE9_9EURO</name>
<sequence>MSRAAAFVLCIAIIALTTGATPTPTSTPSTLVPRDLVEPSNIPLGHNDTVICVYAISGQYGLLPRVLYYSSLVLGILGRYQRWLVMGALASALSYAGSTAIHMLAMLKSRTPVFDLDILAAWAVLTTGCLAFAGLVHWSSALRQSEARIVIVIWGVLVGMSCIVGRALLLDIHSDALPACRSAAGELLTTAAEFASNQFNCTYTCFTAKTAMRQPGEIRVIPTERLLGTYANLGAILIGPVLAAAHKSVSYNLSPHTPSYVCTMMVMAYINSTLHMRLSQNTYNTACRTWYGGYILLFQYMRRAMFKGGLKRLLVALIVVPLLFLDLLFDILTPPLFIANIVFNELNLMKPNLPVEEDYSSVGQWSPLVSAALVLIASLINQYVGWFKAQRRAKKQQQQQQQQGHGEDAQPAWGPSPPPLQPSSLAGLGLQENGVVVQKLSAQETLQRLRVDSEVLKPSPKAVVRERTCM</sequence>
<dbReference type="EMBL" id="JALBCA010000077">
    <property type="protein sequence ID" value="KAI2384185.1"/>
    <property type="molecule type" value="Genomic_DNA"/>
</dbReference>
<protein>
    <submittedName>
        <fullName evidence="1">Uncharacterized protein</fullName>
    </submittedName>
</protein>